<evidence type="ECO:0000259" key="8">
    <source>
        <dbReference type="PROSITE" id="PS50207"/>
    </source>
</evidence>
<organism evidence="10">
    <name type="scientific">Melanaphis sacchari</name>
    <dbReference type="NCBI Taxonomy" id="742174"/>
    <lineage>
        <taxon>Eukaryota</taxon>
        <taxon>Metazoa</taxon>
        <taxon>Ecdysozoa</taxon>
        <taxon>Arthropoda</taxon>
        <taxon>Hexapoda</taxon>
        <taxon>Insecta</taxon>
        <taxon>Pterygota</taxon>
        <taxon>Neoptera</taxon>
        <taxon>Paraneoptera</taxon>
        <taxon>Hemiptera</taxon>
        <taxon>Sternorrhyncha</taxon>
        <taxon>Aphidomorpha</taxon>
        <taxon>Aphidoidea</taxon>
        <taxon>Aphididae</taxon>
        <taxon>Aphidini</taxon>
        <taxon>Melanaphis</taxon>
    </lineage>
</organism>
<evidence type="ECO:0000256" key="6">
    <source>
        <dbReference type="ARBA" id="ARBA00023145"/>
    </source>
</evidence>
<reference evidence="10" key="1">
    <citation type="submission" date="2017-10" db="EMBL/GenBank/DDBJ databases">
        <title>Transcriptome Assembly of Sugarcane Aphid Adults.</title>
        <authorList>
            <person name="Scully E.D."/>
            <person name="Palmer N.A."/>
            <person name="Geib S.M."/>
            <person name="Sarath G."/>
            <person name="Sattler S.E."/>
        </authorList>
    </citation>
    <scope>NUCLEOTIDE SEQUENCE</scope>
    <source>
        <tissue evidence="10">Whole body</tissue>
    </source>
</reference>
<dbReference type="CDD" id="cd00032">
    <property type="entry name" value="CASc"/>
    <property type="match status" value="1"/>
</dbReference>
<dbReference type="GO" id="GO:1990525">
    <property type="term" value="F:BIR domain binding"/>
    <property type="evidence" value="ECO:0007669"/>
    <property type="project" value="UniProtKB-ARBA"/>
</dbReference>
<gene>
    <name evidence="10" type="primary">CASP1_3</name>
</gene>
<sequence>MEKNGNVEHLQYENGNCDAVTTNCSTQTTQFDGLTGLHQPGCDTADAFGSLSRKCFKNLVGSCFGFKSTPRQGLGISSTDKDAWYYNMHHKYRGKAIIFNHENFQIRDLKSRAGTGLDCINLEASLKNLGFDVTPYVDLTLDELDKKLDYWAKEDYTNYDCFLMAVLSHGEQGIIYAKDGAYKPEDNLWGRFTGDKCVSLASKPKLFFIQACQGDRLDGGVQLRTQVDGSSTFKIPIYADFLIAYSTIPGFYSWRNTQKGSWFMQALCDAFDRYGYQLDLLTILTFVNRQVAIDYESNVPGTVQMHQQKQIPCITSMLTRLVKFEKKN</sequence>
<dbReference type="GO" id="GO:0004197">
    <property type="term" value="F:cysteine-type endopeptidase activity"/>
    <property type="evidence" value="ECO:0007669"/>
    <property type="project" value="InterPro"/>
</dbReference>
<dbReference type="InterPro" id="IPR029030">
    <property type="entry name" value="Caspase-like_dom_sf"/>
</dbReference>
<dbReference type="PROSITE" id="PS50207">
    <property type="entry name" value="CASPASE_P10"/>
    <property type="match status" value="1"/>
</dbReference>
<keyword evidence="5" id="KW-0788">Thiol protease</keyword>
<dbReference type="GO" id="GO:0006508">
    <property type="term" value="P:proteolysis"/>
    <property type="evidence" value="ECO:0007669"/>
    <property type="project" value="UniProtKB-KW"/>
</dbReference>
<accession>A0A2H8TQN1</accession>
<dbReference type="OrthoDB" id="6116485at2759"/>
<dbReference type="GO" id="GO:0005737">
    <property type="term" value="C:cytoplasm"/>
    <property type="evidence" value="ECO:0007669"/>
    <property type="project" value="TreeGrafter"/>
</dbReference>
<dbReference type="InterPro" id="IPR011600">
    <property type="entry name" value="Pept_C14_caspase"/>
</dbReference>
<keyword evidence="4" id="KW-0378">Hydrolase</keyword>
<keyword evidence="6" id="KW-0865">Zymogen</keyword>
<dbReference type="InterPro" id="IPR033139">
    <property type="entry name" value="Caspase_cys_AS"/>
</dbReference>
<feature type="domain" description="Caspase family p10" evidence="8">
    <location>
        <begin position="231"/>
        <end position="326"/>
    </location>
</feature>
<dbReference type="GO" id="GO:0043525">
    <property type="term" value="P:positive regulation of neuron apoptotic process"/>
    <property type="evidence" value="ECO:0007669"/>
    <property type="project" value="TreeGrafter"/>
</dbReference>
<proteinExistence type="inferred from homology"/>
<dbReference type="SUPFAM" id="SSF52129">
    <property type="entry name" value="Caspase-like"/>
    <property type="match status" value="1"/>
</dbReference>
<dbReference type="EMBL" id="GFXV01004386">
    <property type="protein sequence ID" value="MBW16191.1"/>
    <property type="molecule type" value="Transcribed_RNA"/>
</dbReference>
<feature type="domain" description="Caspase family p20" evidence="9">
    <location>
        <begin position="92"/>
        <end position="216"/>
    </location>
</feature>
<dbReference type="PROSITE" id="PS01122">
    <property type="entry name" value="CASPASE_CYS"/>
    <property type="match status" value="1"/>
</dbReference>
<dbReference type="GO" id="GO:0016322">
    <property type="term" value="P:neuron remodeling"/>
    <property type="evidence" value="ECO:0007669"/>
    <property type="project" value="UniProtKB-ARBA"/>
</dbReference>
<dbReference type="PANTHER" id="PTHR10454">
    <property type="entry name" value="CASPASE"/>
    <property type="match status" value="1"/>
</dbReference>
<evidence type="ECO:0000256" key="7">
    <source>
        <dbReference type="RuleBase" id="RU003971"/>
    </source>
</evidence>
<comment type="similarity">
    <text evidence="1 7">Belongs to the peptidase C14A family.</text>
</comment>
<dbReference type="Pfam" id="PF00656">
    <property type="entry name" value="Peptidase_C14"/>
    <property type="match status" value="1"/>
</dbReference>
<evidence type="ECO:0000256" key="1">
    <source>
        <dbReference type="ARBA" id="ARBA00010134"/>
    </source>
</evidence>
<dbReference type="SMART" id="SM00115">
    <property type="entry name" value="CASc"/>
    <property type="match status" value="1"/>
</dbReference>
<dbReference type="PRINTS" id="PR00376">
    <property type="entry name" value="IL1BCENZYME"/>
</dbReference>
<dbReference type="InterPro" id="IPR002398">
    <property type="entry name" value="Pept_C14"/>
</dbReference>
<dbReference type="PANTHER" id="PTHR10454:SF245">
    <property type="entry name" value="CASPASE-RELATED"/>
    <property type="match status" value="1"/>
</dbReference>
<dbReference type="AlphaFoldDB" id="A0A2H8TQN1"/>
<evidence type="ECO:0000256" key="2">
    <source>
        <dbReference type="ARBA" id="ARBA00022670"/>
    </source>
</evidence>
<evidence type="ECO:0000256" key="5">
    <source>
        <dbReference type="ARBA" id="ARBA00022807"/>
    </source>
</evidence>
<evidence type="ECO:0000313" key="10">
    <source>
        <dbReference type="EMBL" id="MBW16191.1"/>
    </source>
</evidence>
<dbReference type="GO" id="GO:0045476">
    <property type="term" value="P:nurse cell apoptotic process"/>
    <property type="evidence" value="ECO:0007669"/>
    <property type="project" value="UniProtKB-ARBA"/>
</dbReference>
<evidence type="ECO:0000259" key="9">
    <source>
        <dbReference type="PROSITE" id="PS50208"/>
    </source>
</evidence>
<evidence type="ECO:0000256" key="3">
    <source>
        <dbReference type="ARBA" id="ARBA00022703"/>
    </source>
</evidence>
<dbReference type="InterPro" id="IPR015917">
    <property type="entry name" value="Pept_C14A"/>
</dbReference>
<keyword evidence="2" id="KW-0645">Protease</keyword>
<dbReference type="InterPro" id="IPR002138">
    <property type="entry name" value="Pept_C14_p10"/>
</dbReference>
<evidence type="ECO:0000256" key="4">
    <source>
        <dbReference type="ARBA" id="ARBA00022801"/>
    </source>
</evidence>
<dbReference type="InterPro" id="IPR001309">
    <property type="entry name" value="Pept_C14_p20"/>
</dbReference>
<keyword evidence="3" id="KW-0053">Apoptosis</keyword>
<dbReference type="GO" id="GO:0045751">
    <property type="term" value="P:negative regulation of Toll signaling pathway"/>
    <property type="evidence" value="ECO:0007669"/>
    <property type="project" value="UniProtKB-ARBA"/>
</dbReference>
<dbReference type="PROSITE" id="PS50208">
    <property type="entry name" value="CASPASE_P20"/>
    <property type="match status" value="1"/>
</dbReference>
<protein>
    <submittedName>
        <fullName evidence="10">Caspase-1</fullName>
    </submittedName>
</protein>
<name>A0A2H8TQN1_9HEMI</name>
<dbReference type="FunFam" id="3.40.50.1460:FF:000001">
    <property type="entry name" value="Caspase-3 preproprotein"/>
    <property type="match status" value="1"/>
</dbReference>
<dbReference type="Gene3D" id="3.40.50.1460">
    <property type="match status" value="1"/>
</dbReference>